<organism evidence="2 3">
    <name type="scientific">Afipia felis</name>
    <name type="common">Cat scratch disease bacillus</name>
    <dbReference type="NCBI Taxonomy" id="1035"/>
    <lineage>
        <taxon>Bacteria</taxon>
        <taxon>Pseudomonadati</taxon>
        <taxon>Pseudomonadota</taxon>
        <taxon>Alphaproteobacteria</taxon>
        <taxon>Hyphomicrobiales</taxon>
        <taxon>Nitrobacteraceae</taxon>
        <taxon>Afipia</taxon>
    </lineage>
</organism>
<dbReference type="PANTHER" id="PTHR30024:SF2">
    <property type="entry name" value="ABC TRANSPORTER SUBSTRATE-BINDING PROTEIN"/>
    <property type="match status" value="1"/>
</dbReference>
<evidence type="ECO:0000259" key="1">
    <source>
        <dbReference type="Pfam" id="PF09084"/>
    </source>
</evidence>
<accession>A0A380W5E8</accession>
<proteinExistence type="predicted"/>
<gene>
    <name evidence="2" type="ORF">NCTC12722_00890</name>
</gene>
<dbReference type="PANTHER" id="PTHR30024">
    <property type="entry name" value="ALIPHATIC SULFONATES-BINDING PROTEIN-RELATED"/>
    <property type="match status" value="1"/>
</dbReference>
<name>A0A380W5E8_AFIFE</name>
<protein>
    <submittedName>
        <fullName evidence="2">Alkanesulfonate transporter substrate-binding subunit</fullName>
    </submittedName>
</protein>
<dbReference type="AlphaFoldDB" id="A0A380W5E8"/>
<reference evidence="2 3" key="1">
    <citation type="submission" date="2018-06" db="EMBL/GenBank/DDBJ databases">
        <authorList>
            <consortium name="Pathogen Informatics"/>
            <person name="Doyle S."/>
        </authorList>
    </citation>
    <scope>NUCLEOTIDE SEQUENCE [LARGE SCALE GENOMIC DNA]</scope>
    <source>
        <strain evidence="2 3">NCTC12722</strain>
    </source>
</reference>
<dbReference type="Pfam" id="PF09084">
    <property type="entry name" value="NMT1"/>
    <property type="match status" value="1"/>
</dbReference>
<evidence type="ECO:0000313" key="2">
    <source>
        <dbReference type="EMBL" id="SUU83713.1"/>
    </source>
</evidence>
<evidence type="ECO:0000313" key="3">
    <source>
        <dbReference type="Proteomes" id="UP000254343"/>
    </source>
</evidence>
<dbReference type="Proteomes" id="UP000254343">
    <property type="component" value="Unassembled WGS sequence"/>
</dbReference>
<feature type="domain" description="SsuA/THI5-like" evidence="1">
    <location>
        <begin position="99"/>
        <end position="288"/>
    </location>
</feature>
<dbReference type="InterPro" id="IPR015168">
    <property type="entry name" value="SsuA/THI5"/>
</dbReference>
<dbReference type="EMBL" id="UIGB01000001">
    <property type="protein sequence ID" value="SUU83713.1"/>
    <property type="molecule type" value="Genomic_DNA"/>
</dbReference>
<dbReference type="SUPFAM" id="SSF53850">
    <property type="entry name" value="Periplasmic binding protein-like II"/>
    <property type="match status" value="1"/>
</dbReference>
<sequence length="357" mass="38274">MSGAAGLRCSHQSPEASVVRHSRIALHLIATTLIASAWMTAPARAEVSEVAISKGYGILYLPLIVMEDQKLLEKQAEKAGLGKVTVKWRVLDGGNVINDAMMAGSLDFAGSGAPAFVALWSKARGIPRSEVIGISALSATSLYLNTNNPQIKNLADFKSGDKIALPGIKTSLSAVVLQMMAAKQFGDANYAKLDPLTVGLPHPEGLIALTSGRSEVSAHFTSPPFSYLELKDPKVHKVASSVDYIGNITLDVVYASKKFVDANPKITEAMLAALDEADAFIHDHREEAADIFVRSSKTKVSKEDVMTILGDPDTRFTTTPDKVKNFADFMKAVGTIKTGPEKWSDMFIPQLGSRNGS</sequence>
<dbReference type="Gene3D" id="3.40.190.10">
    <property type="entry name" value="Periplasmic binding protein-like II"/>
    <property type="match status" value="2"/>
</dbReference>